<dbReference type="SUPFAM" id="SSF52540">
    <property type="entry name" value="P-loop containing nucleoside triphosphate hydrolases"/>
    <property type="match status" value="1"/>
</dbReference>
<accession>A0A1H7L0P3</accession>
<reference evidence="8" key="1">
    <citation type="submission" date="2016-10" db="EMBL/GenBank/DDBJ databases">
        <authorList>
            <person name="Varghese N."/>
            <person name="Submissions S."/>
        </authorList>
    </citation>
    <scope>NUCLEOTIDE SEQUENCE [LARGE SCALE GENOMIC DNA]</scope>
    <source>
        <strain evidence="8">CGMCC 1.9150</strain>
    </source>
</reference>
<feature type="region of interest" description="Disordered" evidence="5">
    <location>
        <begin position="292"/>
        <end position="318"/>
    </location>
</feature>
<dbReference type="InterPro" id="IPR027417">
    <property type="entry name" value="P-loop_NTPase"/>
</dbReference>
<dbReference type="GO" id="GO:0005525">
    <property type="term" value="F:GTP binding"/>
    <property type="evidence" value="ECO:0007669"/>
    <property type="project" value="UniProtKB-KW"/>
</dbReference>
<evidence type="ECO:0000256" key="4">
    <source>
        <dbReference type="PIRSR" id="PIRSR006230-1"/>
    </source>
</evidence>
<evidence type="ECO:0000256" key="1">
    <source>
        <dbReference type="ARBA" id="ARBA00022741"/>
    </source>
</evidence>
<dbReference type="Pfam" id="PF01926">
    <property type="entry name" value="MMR_HSR1"/>
    <property type="match status" value="1"/>
</dbReference>
<dbReference type="FunFam" id="3.40.50.300:FF:000590">
    <property type="entry name" value="Ribosome biogenesis GTPase A"/>
    <property type="match status" value="1"/>
</dbReference>
<comment type="subcellular location">
    <subcellularLocation>
        <location evidence="3">Cytoplasm</location>
    </subcellularLocation>
</comment>
<dbReference type="PANTHER" id="PTHR45782">
    <property type="entry name" value="MITOCHONDRIAL RIBOSOME-ASSOCIATED GTPASE 1"/>
    <property type="match status" value="1"/>
</dbReference>
<proteinExistence type="inferred from homology"/>
<evidence type="ECO:0000256" key="2">
    <source>
        <dbReference type="ARBA" id="ARBA00023134"/>
    </source>
</evidence>
<dbReference type="Gene3D" id="3.40.50.300">
    <property type="entry name" value="P-loop containing nucleotide triphosphate hydrolases"/>
    <property type="match status" value="1"/>
</dbReference>
<evidence type="ECO:0000313" key="7">
    <source>
        <dbReference type="EMBL" id="SEK91935.1"/>
    </source>
</evidence>
<dbReference type="NCBIfam" id="TIGR03596">
    <property type="entry name" value="GTPase_YlqF"/>
    <property type="match status" value="1"/>
</dbReference>
<evidence type="ECO:0000313" key="8">
    <source>
        <dbReference type="Proteomes" id="UP000198807"/>
    </source>
</evidence>
<sequence length="318" mass="34862">MLGWYPGHMNKARRQILEALPEIDVVIEVLDARLPYSSANPMLAELTRHKPVLKVLSRADLADPERTREWVDFFDAQDDMRALAVTTTNARELKRIPKLCHDLAGQVRADRDVRVMVMGIPNVGKSTLINGLAGRTIAKTGNEPAVTKRQQRVRIGGRVALTDTPGVLWPKIEDQASAHRLATSGAIRDTAIDYVEVAVVAAAELARRYPEALKARYKLKTLPEYAPHPEAEQVESDGPARIDLLALAGFDGHAILTEIAGKRGGLRPGGEVDLHRGAEVLLHELRDGKLGRLTLETPADIPPEPTPEEESLPADQPT</sequence>
<comment type="function">
    <text evidence="3">Required for a late step of 50S ribosomal subunit assembly. Has GTPase activity.</text>
</comment>
<dbReference type="STRING" id="650850.SAMN04488129_105133"/>
<dbReference type="RefSeq" id="WP_089711447.1">
    <property type="nucleotide sequence ID" value="NZ_FOBC01000005.1"/>
</dbReference>
<dbReference type="PIRSF" id="PIRSF006230">
    <property type="entry name" value="MG442"/>
    <property type="match status" value="1"/>
</dbReference>
<feature type="binding site" evidence="4">
    <location>
        <begin position="122"/>
        <end position="127"/>
    </location>
    <ligand>
        <name>GTP</name>
        <dbReference type="ChEBI" id="CHEBI:37565"/>
    </ligand>
</feature>
<evidence type="ECO:0000259" key="6">
    <source>
        <dbReference type="Pfam" id="PF01926"/>
    </source>
</evidence>
<dbReference type="Proteomes" id="UP000198807">
    <property type="component" value="Unassembled WGS sequence"/>
</dbReference>
<keyword evidence="1 3" id="KW-0547">Nucleotide-binding</keyword>
<dbReference type="OrthoDB" id="9779790at2"/>
<dbReference type="GO" id="GO:0005737">
    <property type="term" value="C:cytoplasm"/>
    <property type="evidence" value="ECO:0007669"/>
    <property type="project" value="UniProtKB-SubCell"/>
</dbReference>
<organism evidence="7 8">
    <name type="scientific">Halomonas daqiaonensis</name>
    <dbReference type="NCBI Taxonomy" id="650850"/>
    <lineage>
        <taxon>Bacteria</taxon>
        <taxon>Pseudomonadati</taxon>
        <taxon>Pseudomonadota</taxon>
        <taxon>Gammaproteobacteria</taxon>
        <taxon>Oceanospirillales</taxon>
        <taxon>Halomonadaceae</taxon>
        <taxon>Halomonas</taxon>
    </lineage>
</organism>
<feature type="domain" description="G" evidence="6">
    <location>
        <begin position="114"/>
        <end position="177"/>
    </location>
</feature>
<name>A0A1H7L0P3_9GAMM</name>
<dbReference type="GO" id="GO:0006412">
    <property type="term" value="P:translation"/>
    <property type="evidence" value="ECO:0007669"/>
    <property type="project" value="TreeGrafter"/>
</dbReference>
<dbReference type="Gene3D" id="1.10.1580.10">
    <property type="match status" value="1"/>
</dbReference>
<evidence type="ECO:0000256" key="5">
    <source>
        <dbReference type="SAM" id="MobiDB-lite"/>
    </source>
</evidence>
<dbReference type="InterPro" id="IPR016478">
    <property type="entry name" value="GTPase_MTG1"/>
</dbReference>
<dbReference type="InterPro" id="IPR006073">
    <property type="entry name" value="GTP-bd"/>
</dbReference>
<dbReference type="GO" id="GO:0003924">
    <property type="term" value="F:GTPase activity"/>
    <property type="evidence" value="ECO:0007669"/>
    <property type="project" value="TreeGrafter"/>
</dbReference>
<dbReference type="PANTHER" id="PTHR45782:SF4">
    <property type="entry name" value="MITOCHONDRIAL RIBOSOME-ASSOCIATED GTPASE 1"/>
    <property type="match status" value="1"/>
</dbReference>
<feature type="binding site" evidence="4">
    <location>
        <position position="166"/>
    </location>
    <ligand>
        <name>GTP</name>
        <dbReference type="ChEBI" id="CHEBI:37565"/>
    </ligand>
</feature>
<gene>
    <name evidence="7" type="ORF">SAMN04488129_105133</name>
</gene>
<dbReference type="EMBL" id="FOBC01000005">
    <property type="protein sequence ID" value="SEK91935.1"/>
    <property type="molecule type" value="Genomic_DNA"/>
</dbReference>
<dbReference type="PRINTS" id="PR00326">
    <property type="entry name" value="GTP1OBG"/>
</dbReference>
<comment type="similarity">
    <text evidence="3">Belongs to the TRAFAC class YlqF/YawG GTPase family. MTG1 subfamily.</text>
</comment>
<keyword evidence="3" id="KW-0963">Cytoplasm</keyword>
<keyword evidence="2 3" id="KW-0342">GTP-binding</keyword>
<dbReference type="InterPro" id="IPR023179">
    <property type="entry name" value="GTP-bd_ortho_bundle_sf"/>
</dbReference>
<dbReference type="InterPro" id="IPR019991">
    <property type="entry name" value="GTP-bd_ribosome_bgen"/>
</dbReference>
<evidence type="ECO:0000256" key="3">
    <source>
        <dbReference type="PIRNR" id="PIRNR006230"/>
    </source>
</evidence>
<dbReference type="CDD" id="cd01856">
    <property type="entry name" value="YlqF"/>
    <property type="match status" value="1"/>
</dbReference>
<protein>
    <recommendedName>
        <fullName evidence="3">Ribosome biogenesis GTPase A</fullName>
    </recommendedName>
</protein>
<dbReference type="AlphaFoldDB" id="A0A1H7L0P3"/>
<keyword evidence="8" id="KW-1185">Reference proteome</keyword>